<dbReference type="RefSeq" id="WP_013707901.1">
    <property type="nucleotide sequence ID" value="NC_015389.1"/>
</dbReference>
<dbReference type="InterPro" id="IPR025233">
    <property type="entry name" value="DUF4176"/>
</dbReference>
<evidence type="ECO:0000256" key="1">
    <source>
        <dbReference type="SAM" id="MobiDB-lite"/>
    </source>
</evidence>
<proteinExistence type="predicted"/>
<dbReference type="STRING" id="700015.Corgl_0028"/>
<evidence type="ECO:0000313" key="2">
    <source>
        <dbReference type="EMBL" id="AEB06158.1"/>
    </source>
</evidence>
<dbReference type="Pfam" id="PF13780">
    <property type="entry name" value="DUF4176"/>
    <property type="match status" value="1"/>
</dbReference>
<dbReference type="HOGENOM" id="CLU_1988887_0_0_11"/>
<keyword evidence="3" id="KW-1185">Reference proteome</keyword>
<name>F2N6V9_CORGP</name>
<dbReference type="eggNOG" id="COG4495">
    <property type="taxonomic scope" value="Bacteria"/>
</dbReference>
<dbReference type="EMBL" id="CP002628">
    <property type="protein sequence ID" value="AEB06158.1"/>
    <property type="molecule type" value="Genomic_DNA"/>
</dbReference>
<organism evidence="2 3">
    <name type="scientific">Coriobacterium glomerans (strain ATCC 49209 / DSM 20642 / JCM 10262 / PW2)</name>
    <dbReference type="NCBI Taxonomy" id="700015"/>
    <lineage>
        <taxon>Bacteria</taxon>
        <taxon>Bacillati</taxon>
        <taxon>Actinomycetota</taxon>
        <taxon>Coriobacteriia</taxon>
        <taxon>Coriobacteriales</taxon>
        <taxon>Coriobacteriaceae</taxon>
        <taxon>Coriobacterium</taxon>
    </lineage>
</organism>
<dbReference type="Proteomes" id="UP000006851">
    <property type="component" value="Chromosome"/>
</dbReference>
<protein>
    <submittedName>
        <fullName evidence="2">Uncharacterized protein</fullName>
    </submittedName>
</protein>
<dbReference type="KEGG" id="cgo:Corgl_0028"/>
<reference evidence="3" key="1">
    <citation type="journal article" date="2013" name="Stand. Genomic Sci.">
        <title>Complete genome sequence of Coriobacterium glomerans type strain (PW2(T)) from the midgut of Pyrrhocoris apterus L. (red soldier bug).</title>
        <authorList>
            <person name="Stackebrandt E."/>
            <person name="Zeytun A."/>
            <person name="Lapidus A."/>
            <person name="Nolan M."/>
            <person name="Lucas S."/>
            <person name="Hammon N."/>
            <person name="Deshpande S."/>
            <person name="Cheng J.F."/>
            <person name="Tapia R."/>
            <person name="Goodwin L.A."/>
            <person name="Pitluck S."/>
            <person name="Liolios K."/>
            <person name="Pagani I."/>
            <person name="Ivanova N."/>
            <person name="Mavromatis K."/>
            <person name="Mikhailova N."/>
            <person name="Huntemann M."/>
            <person name="Pati A."/>
            <person name="Chen A."/>
            <person name="Palaniappan K."/>
            <person name="Chang Y.J."/>
            <person name="Land M."/>
            <person name="Hauser L."/>
            <person name="Rohde M."/>
            <person name="Pukall R."/>
            <person name="Goker M."/>
            <person name="Detter J.C."/>
            <person name="Woyke T."/>
            <person name="Bristow J."/>
            <person name="Eisen J.A."/>
            <person name="Markowitz V."/>
            <person name="Hugenholtz P."/>
            <person name="Kyrpides N.C."/>
            <person name="Klenk H.P."/>
        </authorList>
    </citation>
    <scope>NUCLEOTIDE SEQUENCE</scope>
    <source>
        <strain evidence="3">ATCC 49209 / DSM 20642 / JCM 10262 / PW2</strain>
    </source>
</reference>
<accession>F2N6V9</accession>
<gene>
    <name evidence="2" type="ordered locus">Corgl_0028</name>
</gene>
<dbReference type="AlphaFoldDB" id="F2N6V9"/>
<feature type="compositionally biased region" description="Basic and acidic residues" evidence="1">
    <location>
        <begin position="97"/>
        <end position="125"/>
    </location>
</feature>
<feature type="region of interest" description="Disordered" evidence="1">
    <location>
        <begin position="80"/>
        <end position="125"/>
    </location>
</feature>
<sequence length="125" mass="13527">MRDYGALPYPQGWAGRDSVMMFDRDDIEQLLYVGHLGLDAERFLGDMAEHEEELAKMKESFAAGADGARGLDRLGAEGVVAPGDAQAGRVPGPLSRDSLREPRAARERGAAREARASLAEDDRGI</sequence>
<evidence type="ECO:0000313" key="3">
    <source>
        <dbReference type="Proteomes" id="UP000006851"/>
    </source>
</evidence>